<proteinExistence type="inferred from homology"/>
<dbReference type="GO" id="GO:0005634">
    <property type="term" value="C:nucleus"/>
    <property type="evidence" value="ECO:0007669"/>
    <property type="project" value="UniProtKB-SubCell"/>
</dbReference>
<evidence type="ECO:0000256" key="15">
    <source>
        <dbReference type="ARBA" id="ARBA00082628"/>
    </source>
</evidence>
<dbReference type="Pfam" id="PF00176">
    <property type="entry name" value="SNF2-rel_dom"/>
    <property type="match status" value="1"/>
</dbReference>
<evidence type="ECO:0000259" key="17">
    <source>
        <dbReference type="PROSITE" id="PS51194"/>
    </source>
</evidence>
<dbReference type="InterPro" id="IPR049730">
    <property type="entry name" value="SNF2/RAD54-like_C"/>
</dbReference>
<keyword evidence="8" id="KW-0067">ATP-binding</keyword>
<gene>
    <name evidence="18" type="ORF">CAPTEDRAFT_34418</name>
</gene>
<dbReference type="Gene3D" id="3.40.50.10810">
    <property type="entry name" value="Tandem AAA-ATPase domain"/>
    <property type="match status" value="1"/>
</dbReference>
<dbReference type="SUPFAM" id="SSF52540">
    <property type="entry name" value="P-loop containing nucleoside triphosphate hydrolases"/>
    <property type="match status" value="2"/>
</dbReference>
<dbReference type="InterPro" id="IPR001650">
    <property type="entry name" value="Helicase_C-like"/>
</dbReference>
<evidence type="ECO:0000256" key="10">
    <source>
        <dbReference type="ARBA" id="ARBA00023125"/>
    </source>
</evidence>
<dbReference type="SMART" id="SM00490">
    <property type="entry name" value="HELICc"/>
    <property type="match status" value="1"/>
</dbReference>
<evidence type="ECO:0000256" key="12">
    <source>
        <dbReference type="ARBA" id="ARBA00023242"/>
    </source>
</evidence>
<evidence type="ECO:0000256" key="1">
    <source>
        <dbReference type="ARBA" id="ARBA00004123"/>
    </source>
</evidence>
<dbReference type="InterPro" id="IPR038718">
    <property type="entry name" value="SNF2-like_sf"/>
</dbReference>
<evidence type="ECO:0000313" key="20">
    <source>
        <dbReference type="Proteomes" id="UP000014760"/>
    </source>
</evidence>
<dbReference type="OMA" id="NEVPQNP"/>
<dbReference type="STRING" id="283909.R7UDG5"/>
<dbReference type="OrthoDB" id="423559at2759"/>
<dbReference type="PROSITE" id="PS51194">
    <property type="entry name" value="HELICASE_CTER"/>
    <property type="match status" value="1"/>
</dbReference>
<evidence type="ECO:0000256" key="8">
    <source>
        <dbReference type="ARBA" id="ARBA00022840"/>
    </source>
</evidence>
<dbReference type="Gene3D" id="3.40.50.300">
    <property type="entry name" value="P-loop containing nucleotide triphosphate hydrolases"/>
    <property type="match status" value="1"/>
</dbReference>
<feature type="domain" description="Helicase C-terminal" evidence="17">
    <location>
        <begin position="370"/>
        <end position="489"/>
    </location>
</feature>
<evidence type="ECO:0000313" key="19">
    <source>
        <dbReference type="EnsemblMetazoa" id="CapteP34418"/>
    </source>
</evidence>
<keyword evidence="11" id="KW-0804">Transcription</keyword>
<dbReference type="InterPro" id="IPR050628">
    <property type="entry name" value="SNF2_RAD54_helicase_TF"/>
</dbReference>
<dbReference type="FunFam" id="3.40.50.10810:FF:000043">
    <property type="entry name" value="Transcription termination factor 2"/>
    <property type="match status" value="1"/>
</dbReference>
<dbReference type="GO" id="GO:0003677">
    <property type="term" value="F:DNA binding"/>
    <property type="evidence" value="ECO:0007669"/>
    <property type="project" value="UniProtKB-KW"/>
</dbReference>
<accession>R7UDG5</accession>
<keyword evidence="10" id="KW-0238">DNA-binding</keyword>
<dbReference type="EnsemblMetazoa" id="CapteT34418">
    <property type="protein sequence ID" value="CapteP34418"/>
    <property type="gene ID" value="CapteG34418"/>
</dbReference>
<dbReference type="InterPro" id="IPR027417">
    <property type="entry name" value="P-loop_NTPase"/>
</dbReference>
<keyword evidence="6" id="KW-0378">Hydrolase</keyword>
<dbReference type="GO" id="GO:0006353">
    <property type="term" value="P:DNA-templated transcription termination"/>
    <property type="evidence" value="ECO:0007669"/>
    <property type="project" value="UniProtKB-KW"/>
</dbReference>
<dbReference type="SMART" id="SM00487">
    <property type="entry name" value="DEXDc"/>
    <property type="match status" value="1"/>
</dbReference>
<feature type="domain" description="Helicase ATP-binding" evidence="16">
    <location>
        <begin position="38"/>
        <end position="227"/>
    </location>
</feature>
<dbReference type="EMBL" id="KB302615">
    <property type="protein sequence ID" value="ELU04151.1"/>
    <property type="molecule type" value="Genomic_DNA"/>
</dbReference>
<dbReference type="Proteomes" id="UP000014760">
    <property type="component" value="Unassembled WGS sequence"/>
</dbReference>
<dbReference type="EMBL" id="AMQN01001468">
    <property type="status" value="NOT_ANNOTATED_CDS"/>
    <property type="molecule type" value="Genomic_DNA"/>
</dbReference>
<feature type="non-terminal residue" evidence="18">
    <location>
        <position position="1"/>
    </location>
</feature>
<dbReference type="InterPro" id="IPR014001">
    <property type="entry name" value="Helicase_ATP-bd"/>
</dbReference>
<dbReference type="GO" id="GO:0016787">
    <property type="term" value="F:hydrolase activity"/>
    <property type="evidence" value="ECO:0007669"/>
    <property type="project" value="UniProtKB-KW"/>
</dbReference>
<keyword evidence="5" id="KW-0547">Nucleotide-binding</keyword>
<dbReference type="AlphaFoldDB" id="R7UDG5"/>
<reference evidence="19" key="3">
    <citation type="submission" date="2015-06" db="UniProtKB">
        <authorList>
            <consortium name="EnsemblMetazoa"/>
        </authorList>
    </citation>
    <scope>IDENTIFICATION</scope>
</reference>
<dbReference type="Pfam" id="PF00271">
    <property type="entry name" value="Helicase_C"/>
    <property type="match status" value="1"/>
</dbReference>
<evidence type="ECO:0000256" key="7">
    <source>
        <dbReference type="ARBA" id="ARBA00022806"/>
    </source>
</evidence>
<dbReference type="FunCoup" id="R7UDG5">
    <property type="interactions" value="1638"/>
</dbReference>
<sequence length="489" mass="55256">VHRQLDSCPTKEDEVDDPEGLVISLMLHQRQALAWLTWREAQNPAGGILADDMGLGKTLTMISFILLQRQKGDTDQKKKQQVEQSGLILSNATLVVAPASLIYQWSNEIKRRCSPRTLKVVMHHGPQRETNPHKLSKADIVLTTYDIVRREAGLSDAERKNKALYEMPATDSERVILDEAHAIKNHKSQTAVAICRLRALSRWALTGTPIQNNLLDVYSLIRFLRCSPFDEYKVWKRQVDNTSAKSQKRLQLLVKTLLLRRTKDESDSSGRKLVSLPDKTSQTHELTLSSDERKVYDKIYQQSRFSFLQDYLQRQEDKEAGIETNPKGRGQMLLLLLRLRQCCSHLSLMKAALETESLGKAFQTSAPSSKVGKSRVALMGLISFDCSVIVSQWTSMLDIMEQHLKTEGLRCATIKGNIKPETRAELVDQFNSDPKGFEVMLVSLRAGGVGLNLIGGNHLFIIDLHWNPALEQQAADRIYRVGQTKDVFI</sequence>
<comment type="similarity">
    <text evidence="2">Belongs to the SNF2/RAD54 helicase family.</text>
</comment>
<dbReference type="CDD" id="cd18793">
    <property type="entry name" value="SF2_C_SNF"/>
    <property type="match status" value="1"/>
</dbReference>
<evidence type="ECO:0000256" key="9">
    <source>
        <dbReference type="ARBA" id="ARBA00023015"/>
    </source>
</evidence>
<evidence type="ECO:0000259" key="16">
    <source>
        <dbReference type="PROSITE" id="PS51192"/>
    </source>
</evidence>
<evidence type="ECO:0000313" key="18">
    <source>
        <dbReference type="EMBL" id="ELU04151.1"/>
    </source>
</evidence>
<organism evidence="18">
    <name type="scientific">Capitella teleta</name>
    <name type="common">Polychaete worm</name>
    <dbReference type="NCBI Taxonomy" id="283909"/>
    <lineage>
        <taxon>Eukaryota</taxon>
        <taxon>Metazoa</taxon>
        <taxon>Spiralia</taxon>
        <taxon>Lophotrochozoa</taxon>
        <taxon>Annelida</taxon>
        <taxon>Polychaeta</taxon>
        <taxon>Sedentaria</taxon>
        <taxon>Scolecida</taxon>
        <taxon>Capitellidae</taxon>
        <taxon>Capitella</taxon>
    </lineage>
</organism>
<keyword evidence="9" id="KW-0805">Transcription regulation</keyword>
<keyword evidence="7" id="KW-0347">Helicase</keyword>
<evidence type="ECO:0000256" key="11">
    <source>
        <dbReference type="ARBA" id="ARBA00023163"/>
    </source>
</evidence>
<keyword evidence="4" id="KW-0597">Phosphoprotein</keyword>
<dbReference type="PANTHER" id="PTHR45626">
    <property type="entry name" value="TRANSCRIPTION TERMINATION FACTOR 2-RELATED"/>
    <property type="match status" value="1"/>
</dbReference>
<dbReference type="GO" id="GO:0005524">
    <property type="term" value="F:ATP binding"/>
    <property type="evidence" value="ECO:0007669"/>
    <property type="project" value="UniProtKB-KW"/>
</dbReference>
<dbReference type="InterPro" id="IPR000330">
    <property type="entry name" value="SNF2_N"/>
</dbReference>
<evidence type="ECO:0000256" key="4">
    <source>
        <dbReference type="ARBA" id="ARBA00022553"/>
    </source>
</evidence>
<comment type="subcellular location">
    <subcellularLocation>
        <location evidence="1">Nucleus</location>
    </subcellularLocation>
</comment>
<dbReference type="GO" id="GO:0006281">
    <property type="term" value="P:DNA repair"/>
    <property type="evidence" value="ECO:0007669"/>
    <property type="project" value="TreeGrafter"/>
</dbReference>
<evidence type="ECO:0000256" key="5">
    <source>
        <dbReference type="ARBA" id="ARBA00022741"/>
    </source>
</evidence>
<evidence type="ECO:0000256" key="2">
    <source>
        <dbReference type="ARBA" id="ARBA00007025"/>
    </source>
</evidence>
<dbReference type="GO" id="GO:0005737">
    <property type="term" value="C:cytoplasm"/>
    <property type="evidence" value="ECO:0007669"/>
    <property type="project" value="UniProtKB-ARBA"/>
</dbReference>
<keyword evidence="3" id="KW-0806">Transcription termination</keyword>
<feature type="non-terminal residue" evidence="18">
    <location>
        <position position="489"/>
    </location>
</feature>
<dbReference type="PANTHER" id="PTHR45626:SF50">
    <property type="entry name" value="TRANSCRIPTION TERMINATION FACTOR 2"/>
    <property type="match status" value="1"/>
</dbReference>
<name>R7UDG5_CAPTE</name>
<dbReference type="PROSITE" id="PS51192">
    <property type="entry name" value="HELICASE_ATP_BIND_1"/>
    <property type="match status" value="1"/>
</dbReference>
<keyword evidence="20" id="KW-1185">Reference proteome</keyword>
<dbReference type="HOGENOM" id="CLU_000315_2_8_1"/>
<dbReference type="GO" id="GO:0008094">
    <property type="term" value="F:ATP-dependent activity, acting on DNA"/>
    <property type="evidence" value="ECO:0007669"/>
    <property type="project" value="UniProtKB-ARBA"/>
</dbReference>
<protein>
    <recommendedName>
        <fullName evidence="13">Transcription termination factor 2</fullName>
    </recommendedName>
    <alternativeName>
        <fullName evidence="15">RNA polymerase II termination factor</fullName>
    </alternativeName>
    <alternativeName>
        <fullName evidence="14">Transcription release factor 2</fullName>
    </alternativeName>
</protein>
<evidence type="ECO:0000256" key="14">
    <source>
        <dbReference type="ARBA" id="ARBA00079067"/>
    </source>
</evidence>
<keyword evidence="12" id="KW-0539">Nucleus</keyword>
<reference evidence="18 20" key="2">
    <citation type="journal article" date="2013" name="Nature">
        <title>Insights into bilaterian evolution from three spiralian genomes.</title>
        <authorList>
            <person name="Simakov O."/>
            <person name="Marletaz F."/>
            <person name="Cho S.J."/>
            <person name="Edsinger-Gonzales E."/>
            <person name="Havlak P."/>
            <person name="Hellsten U."/>
            <person name="Kuo D.H."/>
            <person name="Larsson T."/>
            <person name="Lv J."/>
            <person name="Arendt D."/>
            <person name="Savage R."/>
            <person name="Osoegawa K."/>
            <person name="de Jong P."/>
            <person name="Grimwood J."/>
            <person name="Chapman J.A."/>
            <person name="Shapiro H."/>
            <person name="Aerts A."/>
            <person name="Otillar R.P."/>
            <person name="Terry A.Y."/>
            <person name="Boore J.L."/>
            <person name="Grigoriev I.V."/>
            <person name="Lindberg D.R."/>
            <person name="Seaver E.C."/>
            <person name="Weisblat D.A."/>
            <person name="Putnam N.H."/>
            <person name="Rokhsar D.S."/>
        </authorList>
    </citation>
    <scope>NUCLEOTIDE SEQUENCE</scope>
    <source>
        <strain evidence="18 20">I ESC-2004</strain>
    </source>
</reference>
<evidence type="ECO:0000256" key="3">
    <source>
        <dbReference type="ARBA" id="ARBA00022472"/>
    </source>
</evidence>
<dbReference type="GO" id="GO:0004386">
    <property type="term" value="F:helicase activity"/>
    <property type="evidence" value="ECO:0007669"/>
    <property type="project" value="UniProtKB-KW"/>
</dbReference>
<reference evidence="20" key="1">
    <citation type="submission" date="2012-12" db="EMBL/GenBank/DDBJ databases">
        <authorList>
            <person name="Hellsten U."/>
            <person name="Grimwood J."/>
            <person name="Chapman J.A."/>
            <person name="Shapiro H."/>
            <person name="Aerts A."/>
            <person name="Otillar R.P."/>
            <person name="Terry A.Y."/>
            <person name="Boore J.L."/>
            <person name="Simakov O."/>
            <person name="Marletaz F."/>
            <person name="Cho S.-J."/>
            <person name="Edsinger-Gonzales E."/>
            <person name="Havlak P."/>
            <person name="Kuo D.-H."/>
            <person name="Larsson T."/>
            <person name="Lv J."/>
            <person name="Arendt D."/>
            <person name="Savage R."/>
            <person name="Osoegawa K."/>
            <person name="de Jong P."/>
            <person name="Lindberg D.R."/>
            <person name="Seaver E.C."/>
            <person name="Weisblat D.A."/>
            <person name="Putnam N.H."/>
            <person name="Grigoriev I.V."/>
            <person name="Rokhsar D.S."/>
        </authorList>
    </citation>
    <scope>NUCLEOTIDE SEQUENCE</scope>
    <source>
        <strain evidence="20">I ESC-2004</strain>
    </source>
</reference>
<evidence type="ECO:0000256" key="6">
    <source>
        <dbReference type="ARBA" id="ARBA00022801"/>
    </source>
</evidence>
<evidence type="ECO:0000256" key="13">
    <source>
        <dbReference type="ARBA" id="ARBA00070113"/>
    </source>
</evidence>